<keyword evidence="1" id="KW-0732">Signal</keyword>
<feature type="chain" id="PRO_5026172342" evidence="1">
    <location>
        <begin position="19"/>
        <end position="106"/>
    </location>
</feature>
<keyword evidence="3" id="KW-1185">Reference proteome</keyword>
<feature type="signal peptide" evidence="1">
    <location>
        <begin position="1"/>
        <end position="18"/>
    </location>
</feature>
<evidence type="ECO:0000313" key="2">
    <source>
        <dbReference type="EMBL" id="KAF0927439.1"/>
    </source>
</evidence>
<proteinExistence type="predicted"/>
<organism evidence="2 3">
    <name type="scientific">Oryza meyeriana var. granulata</name>
    <dbReference type="NCBI Taxonomy" id="110450"/>
    <lineage>
        <taxon>Eukaryota</taxon>
        <taxon>Viridiplantae</taxon>
        <taxon>Streptophyta</taxon>
        <taxon>Embryophyta</taxon>
        <taxon>Tracheophyta</taxon>
        <taxon>Spermatophyta</taxon>
        <taxon>Magnoliopsida</taxon>
        <taxon>Liliopsida</taxon>
        <taxon>Poales</taxon>
        <taxon>Poaceae</taxon>
        <taxon>BOP clade</taxon>
        <taxon>Oryzoideae</taxon>
        <taxon>Oryzeae</taxon>
        <taxon>Oryzinae</taxon>
        <taxon>Oryza</taxon>
        <taxon>Oryza meyeriana</taxon>
    </lineage>
</organism>
<comment type="caution">
    <text evidence="2">The sequence shown here is derived from an EMBL/GenBank/DDBJ whole genome shotgun (WGS) entry which is preliminary data.</text>
</comment>
<sequence length="106" mass="11184">MLHGLSHALLVWLERVEAQTKLDQLGEGAAEAHEGLVAVALLVVTLDTLPALVPAAEQLWDATRAAVRSSLLLACVQPTYSSASSGSLERAKVGGLVRWKSNNLDG</sequence>
<name>A0A6G1ES61_9ORYZ</name>
<evidence type="ECO:0000313" key="3">
    <source>
        <dbReference type="Proteomes" id="UP000479710"/>
    </source>
</evidence>
<accession>A0A6G1ES61</accession>
<protein>
    <submittedName>
        <fullName evidence="2">Uncharacterized protein</fullName>
    </submittedName>
</protein>
<dbReference type="Proteomes" id="UP000479710">
    <property type="component" value="Unassembled WGS sequence"/>
</dbReference>
<reference evidence="2 3" key="1">
    <citation type="submission" date="2019-11" db="EMBL/GenBank/DDBJ databases">
        <title>Whole genome sequence of Oryza granulata.</title>
        <authorList>
            <person name="Li W."/>
        </authorList>
    </citation>
    <scope>NUCLEOTIDE SEQUENCE [LARGE SCALE GENOMIC DNA]</scope>
    <source>
        <strain evidence="3">cv. Menghai</strain>
        <tissue evidence="2">Leaf</tissue>
    </source>
</reference>
<gene>
    <name evidence="2" type="ORF">E2562_033102</name>
</gene>
<evidence type="ECO:0000256" key="1">
    <source>
        <dbReference type="SAM" id="SignalP"/>
    </source>
</evidence>
<dbReference type="EMBL" id="SPHZ02000003">
    <property type="protein sequence ID" value="KAF0927439.1"/>
    <property type="molecule type" value="Genomic_DNA"/>
</dbReference>
<dbReference type="AlphaFoldDB" id="A0A6G1ES61"/>